<reference evidence="1" key="1">
    <citation type="submission" date="2018-05" db="EMBL/GenBank/DDBJ databases">
        <authorList>
            <person name="Lanie J.A."/>
            <person name="Ng W.-L."/>
            <person name="Kazmierczak K.M."/>
            <person name="Andrzejewski T.M."/>
            <person name="Davidsen T.M."/>
            <person name="Wayne K.J."/>
            <person name="Tettelin H."/>
            <person name="Glass J.I."/>
            <person name="Rusch D."/>
            <person name="Podicherti R."/>
            <person name="Tsui H.-C.T."/>
            <person name="Winkler M.E."/>
        </authorList>
    </citation>
    <scope>NUCLEOTIDE SEQUENCE</scope>
</reference>
<dbReference type="Gene3D" id="2.30.110.10">
    <property type="entry name" value="Electron Transport, Fmn-binding Protein, Chain A"/>
    <property type="match status" value="1"/>
</dbReference>
<gene>
    <name evidence="1" type="ORF">METZ01_LOCUS408462</name>
</gene>
<organism evidence="1">
    <name type="scientific">marine metagenome</name>
    <dbReference type="NCBI Taxonomy" id="408172"/>
    <lineage>
        <taxon>unclassified sequences</taxon>
        <taxon>metagenomes</taxon>
        <taxon>ecological metagenomes</taxon>
    </lineage>
</organism>
<dbReference type="InterPro" id="IPR012349">
    <property type="entry name" value="Split_barrel_FMN-bd"/>
</dbReference>
<evidence type="ECO:0000313" key="1">
    <source>
        <dbReference type="EMBL" id="SVD55608.1"/>
    </source>
</evidence>
<proteinExistence type="predicted"/>
<sequence length="71" mass="8279">MSLFKENPKSIFDNIKELLKLAIADRYHTFHTPVFSNKNQNNSIDSRIVVLRKFNESSLKLNFILMLGLPK</sequence>
<dbReference type="EMBL" id="UINC01158200">
    <property type="protein sequence ID" value="SVD55608.1"/>
    <property type="molecule type" value="Genomic_DNA"/>
</dbReference>
<accession>A0A382WBV7</accession>
<dbReference type="AlphaFoldDB" id="A0A382WBV7"/>
<name>A0A382WBV7_9ZZZZ</name>
<protein>
    <submittedName>
        <fullName evidence="1">Uncharacterized protein</fullName>
    </submittedName>
</protein>